<dbReference type="RefSeq" id="WP_284636649.1">
    <property type="nucleotide sequence ID" value="NZ_JASNVC010000008.1"/>
</dbReference>
<dbReference type="NCBIfam" id="TIGR03931">
    <property type="entry name" value="T7SS_Rv3446c"/>
    <property type="match status" value="1"/>
</dbReference>
<evidence type="ECO:0000256" key="1">
    <source>
        <dbReference type="SAM" id="MobiDB-lite"/>
    </source>
</evidence>
<dbReference type="AlphaFoldDB" id="A0AAP4BZN2"/>
<comment type="caution">
    <text evidence="3">The sequence shown here is derived from an EMBL/GenBank/DDBJ whole genome shotgun (WGS) entry which is preliminary data.</text>
</comment>
<keyword evidence="2" id="KW-0812">Transmembrane</keyword>
<feature type="transmembrane region" description="Helical" evidence="2">
    <location>
        <begin position="195"/>
        <end position="215"/>
    </location>
</feature>
<reference evidence="3" key="1">
    <citation type="submission" date="2023-05" db="EMBL/GenBank/DDBJ databases">
        <title>Metabolic capabilities are highly conserved among human nasal-associated Corynebacterium species in pangenomic analyses.</title>
        <authorList>
            <person name="Tran T.H."/>
            <person name="Roberts A.Q."/>
            <person name="Escapa I.F."/>
            <person name="Gao W."/>
            <person name="Conlan S."/>
            <person name="Kong H."/>
            <person name="Segre J.A."/>
            <person name="Kelly M.S."/>
            <person name="Lemon K.P."/>
        </authorList>
    </citation>
    <scope>NUCLEOTIDE SEQUENCE</scope>
    <source>
        <strain evidence="3">KPL2618</strain>
    </source>
</reference>
<evidence type="ECO:0000256" key="2">
    <source>
        <dbReference type="SAM" id="Phobius"/>
    </source>
</evidence>
<feature type="region of interest" description="Disordered" evidence="1">
    <location>
        <begin position="96"/>
        <end position="178"/>
    </location>
</feature>
<dbReference type="InterPro" id="IPR023840">
    <property type="entry name" value="T7SS_Rv3446c"/>
</dbReference>
<evidence type="ECO:0000313" key="4">
    <source>
        <dbReference type="Proteomes" id="UP001230317"/>
    </source>
</evidence>
<evidence type="ECO:0000313" key="3">
    <source>
        <dbReference type="EMBL" id="MDK4335723.1"/>
    </source>
</evidence>
<dbReference type="Proteomes" id="UP001230317">
    <property type="component" value="Unassembled WGS sequence"/>
</dbReference>
<sequence>MSTETPISSPAATITVTVMDAATIFEGPETVYRYDLAGTGIVEGKALGHVMDQIAKIAGSAWPDVDVSVIADPSGTAVSREAVTILTRQLDVAGARVRQQEATPAPESTPAREAESAAGEAGAPSAVAAASALADAPESAPTAQMDISMEHTESGMETETGTGTGTGIGKRAGRERGTSVRWADKLRGWIGAIDMFHVAIVVVILAVVGASWWAMGANASNDENEGEAGTTAGSATAASAADSVPKEESGDGGSDDNADAAGDAGGDGELNPGEKRLDIEGLSVVLPTGFQATVEEGLVTATGEDPDLRILLAADSLFNVPAKALFGEIKAQVDKDPELRDVSEDAGRLHYVEDPGDGSVVEWTIWEDTGHHMSVGCHTRHNANAVQKAACRMATESLSKK</sequence>
<gene>
    <name evidence="3" type="ORF">QPX58_09915</name>
</gene>
<feature type="compositionally biased region" description="Low complexity" evidence="1">
    <location>
        <begin position="227"/>
        <end position="241"/>
    </location>
</feature>
<accession>A0AAP4BZN2</accession>
<name>A0AAP4BZN2_9CORY</name>
<protein>
    <submittedName>
        <fullName evidence="3">Type VII secretion-associated protein</fullName>
    </submittedName>
</protein>
<proteinExistence type="predicted"/>
<organism evidence="3 4">
    <name type="scientific">Corynebacterium accolens</name>
    <dbReference type="NCBI Taxonomy" id="38284"/>
    <lineage>
        <taxon>Bacteria</taxon>
        <taxon>Bacillati</taxon>
        <taxon>Actinomycetota</taxon>
        <taxon>Actinomycetes</taxon>
        <taxon>Mycobacteriales</taxon>
        <taxon>Corynebacteriaceae</taxon>
        <taxon>Corynebacterium</taxon>
    </lineage>
</organism>
<keyword evidence="2" id="KW-1133">Transmembrane helix</keyword>
<keyword evidence="2" id="KW-0472">Membrane</keyword>
<dbReference type="EMBL" id="JASNVU010000013">
    <property type="protein sequence ID" value="MDK4335723.1"/>
    <property type="molecule type" value="Genomic_DNA"/>
</dbReference>
<feature type="compositionally biased region" description="Low complexity" evidence="1">
    <location>
        <begin position="116"/>
        <end position="141"/>
    </location>
</feature>
<feature type="region of interest" description="Disordered" evidence="1">
    <location>
        <begin position="221"/>
        <end position="273"/>
    </location>
</feature>